<accession>A0ABD3PTJ8</accession>
<dbReference type="Pfam" id="PF13583">
    <property type="entry name" value="Reprolysin_4"/>
    <property type="match status" value="1"/>
</dbReference>
<feature type="region of interest" description="Disordered" evidence="1">
    <location>
        <begin position="790"/>
        <end position="810"/>
    </location>
</feature>
<evidence type="ECO:0008006" key="4">
    <source>
        <dbReference type="Google" id="ProtNLM"/>
    </source>
</evidence>
<sequence>MMKFTIAAIGGFLFKQSAIVIAGSITEKEPIFRTSSGASVYNTPISGGTIQVKLANDGFDSDSDDDSIVNEVEVDISKLFSLSGDTIDIDLGEGEGPLQFVRDRTNLDVGTTNNGARRRKLRRVQEVKMDQLEDVVECYLTSNCTDSHYDYLPPNGVFDAEDPSQKFQYFEGKALFQQAEATVYVKSMIHPSGIAGQNGTRYLSGIILTERYEYIFRGDPVTGKTFLMQLDPETFPSMPPPIRPEDEMDNSIDIMTSGRRTKTTRELLREEEERVTNLLEAEKNRKRRLGDQGRSLQTDDGSVLDIMVAYTRNAMCQANNQAYPCDDINPSQHLNIIHTAEESVARTNEAYINSGINTQLRLVYVHYTSAIDDRSWSCSSILGAVRNTNDGVMDEVHQKRDEWGADFVALLTSTSVSGCGGIAYLGPWSSYMFSVTLARYAVGGTFAHEVGHNYGCEHDRLNANPGKPFQYGWQDPEAQFRTIMAYDCPTKYCPRINYFSNPVKRYMGKIMGNEINDCARQHNEVRERIALYRRARLTNAPTVSIAPSTSAAPSSAPTKVPTASPTISRSPSSAPSNSIAPSGAPSEYPTFSIGNLEDFQKIQSPGTTAFQVQHGVMFDVEAKGQDVTIHNFRIPFLRAAQSVTVSVWAKDGPFWYEKNNPDAWRWMGSPVAYSPGITLEDPVPLPLRGGTEYGFEPIYIAAGKKKGIYILINETSLEDNLIGMDSRSATSCANDALSPFNFPIWFEDDDLSVSQGIYKESWLSSVGSAFNSFNFIGSIYYETAGPSPPTATLPAPSAKPSGTPSLSLVPSTSLPPSKAPYLEITSPQAITVAAVDGVMFDVYAKDQNILITSFKLVIFSVAPEAAENMVSLAVFSHSGSFLDESIGDSFDKAVWVSHGTTQVAASPTLEAVPLPEDSFDPIFVKQGTSVGLYLTIMDPLRNHKILTREGSSLLSKDFENTEVLITQGASLQWEPCESWGISLTDTNGSPVPHALLGSVLYEKAGTSKPTSTPSNLPSSAPSLSTHPSVSQGPSAAPSKSLVPSMIPTSSPSISFRPSTSPTTTERPTYDSVILRTPTNAENDGSSAFGLMFDIIAKRPVEIRSFTLSSMQSYPMDIVIYSRKSSHYYAYDDESKWETIATFFNFTGGGSDPKVAPKLKLPAQRVSVNTTVAFYIAIINTYGESWPLLGSVLPGTNYRDGVWASDENIQLMEGVKFYGISEKWPFGMGTSESGIYMLEGPGGVSFNMRDSLIEYRVIDTIMPSMAPSTSLAPTLSQQPSFHPSISSAPSVSPTESMIPSSMPSSIPSVSSRPSNQPSRMPSSSPSLSAIPSMSPSISSMPSSKPSVKPSTHPSSSPSEMPSVSSQPSSLPSSLPSNSPSLSKQPTGSPSVSLMPTADRVTLISSGGSSQITAAFGVMFEVVTTRAITVETFHVKHFGNNGNAYNFHVFTKPGSLDSSSWNNANAWTKIGTASYKSLSSSVTENPVRLPSQNIESVTIKAQQTQSFYIACVGNYFRVAEASSGDSSSNGDVILRAGIRKYPYDTLFQNANQQTYLFQGALVYSYAIESPSSSPSALPSFMPSISIHPTIKTGTPSTSPSLSSEPSSSPSAKPITLSPTKDPFAEARIQITIPARISLSGFRIPQSTVELNIVVTILAASIKAAVALNLNSSQRVKSVRIISINGVLVSSGTTLRSRFLETRNLEVAIVDYEILMEEVCSTSACDNSDEVANALYAKATESMKAEIDNGRFVEIVQQSAVAANVEALLAIAVESNDFSEVVMTILGALSIFYPDWENQGYCKNDGNEPVYMQIAPENWLTNSRNTCCERYFSYAYNECMGNAATAIGWYPAWAHSLTDPKCIRDKDVPNYMRQNPSNWIYDDASGCCKRYYEYAFDECEVSSGGSIIAPVSKWYPGWANDGDKDAKCIFGTDAPNYMKNKAGDWLYDDMFACCERYFSFSLNECIVASGGNPPGLVTEKWYVNWAMGVCVKNCDDALDSSCGGLAKPWDELYDSSLDCCNKKLNWIPRNECTL</sequence>
<feature type="compositionally biased region" description="Low complexity" evidence="1">
    <location>
        <begin position="1593"/>
        <end position="1608"/>
    </location>
</feature>
<feature type="compositionally biased region" description="Low complexity" evidence="1">
    <location>
        <begin position="792"/>
        <end position="810"/>
    </location>
</feature>
<feature type="region of interest" description="Disordered" evidence="1">
    <location>
        <begin position="1589"/>
        <end position="1616"/>
    </location>
</feature>
<gene>
    <name evidence="2" type="ORF">HJC23_009746</name>
</gene>
<feature type="compositionally biased region" description="Low complexity" evidence="1">
    <location>
        <begin position="1006"/>
        <end position="1025"/>
    </location>
</feature>
<evidence type="ECO:0000256" key="1">
    <source>
        <dbReference type="SAM" id="MobiDB-lite"/>
    </source>
</evidence>
<evidence type="ECO:0000313" key="2">
    <source>
        <dbReference type="EMBL" id="KAL3789510.1"/>
    </source>
</evidence>
<feature type="compositionally biased region" description="Polar residues" evidence="1">
    <location>
        <begin position="1382"/>
        <end position="1392"/>
    </location>
</feature>
<dbReference type="Gene3D" id="3.40.390.10">
    <property type="entry name" value="Collagenase (Catalytic Domain)"/>
    <property type="match status" value="1"/>
</dbReference>
<dbReference type="InterPro" id="IPR024079">
    <property type="entry name" value="MetalloPept_cat_dom_sf"/>
</dbReference>
<feature type="region of interest" description="Disordered" evidence="1">
    <location>
        <begin position="544"/>
        <end position="585"/>
    </location>
</feature>
<dbReference type="Proteomes" id="UP001516023">
    <property type="component" value="Unassembled WGS sequence"/>
</dbReference>
<proteinExistence type="predicted"/>
<organism evidence="2 3">
    <name type="scientific">Cyclotella cryptica</name>
    <dbReference type="NCBI Taxonomy" id="29204"/>
    <lineage>
        <taxon>Eukaryota</taxon>
        <taxon>Sar</taxon>
        <taxon>Stramenopiles</taxon>
        <taxon>Ochrophyta</taxon>
        <taxon>Bacillariophyta</taxon>
        <taxon>Coscinodiscophyceae</taxon>
        <taxon>Thalassiosirophycidae</taxon>
        <taxon>Stephanodiscales</taxon>
        <taxon>Stephanodiscaceae</taxon>
        <taxon>Cyclotella</taxon>
    </lineage>
</organism>
<evidence type="ECO:0000313" key="3">
    <source>
        <dbReference type="Proteomes" id="UP001516023"/>
    </source>
</evidence>
<dbReference type="SUPFAM" id="SSF55486">
    <property type="entry name" value="Metalloproteases ('zincins'), catalytic domain"/>
    <property type="match status" value="1"/>
</dbReference>
<keyword evidence="3" id="KW-1185">Reference proteome</keyword>
<feature type="compositionally biased region" description="Polar residues" evidence="1">
    <location>
        <begin position="1267"/>
        <end position="1290"/>
    </location>
</feature>
<feature type="compositionally biased region" description="Low complexity" evidence="1">
    <location>
        <begin position="1043"/>
        <end position="1066"/>
    </location>
</feature>
<feature type="region of interest" description="Disordered" evidence="1">
    <location>
        <begin position="1267"/>
        <end position="1392"/>
    </location>
</feature>
<comment type="caution">
    <text evidence="2">The sequence shown here is derived from an EMBL/GenBank/DDBJ whole genome shotgun (WGS) entry which is preliminary data.</text>
</comment>
<reference evidence="2 3" key="1">
    <citation type="journal article" date="2020" name="G3 (Bethesda)">
        <title>Improved Reference Genome for Cyclotella cryptica CCMP332, a Model for Cell Wall Morphogenesis, Salinity Adaptation, and Lipid Production in Diatoms (Bacillariophyta).</title>
        <authorList>
            <person name="Roberts W.R."/>
            <person name="Downey K.M."/>
            <person name="Ruck E.C."/>
            <person name="Traller J.C."/>
            <person name="Alverson A.J."/>
        </authorList>
    </citation>
    <scope>NUCLEOTIDE SEQUENCE [LARGE SCALE GENOMIC DNA]</scope>
    <source>
        <strain evidence="2 3">CCMP332</strain>
    </source>
</reference>
<dbReference type="EMBL" id="JABMIG020000140">
    <property type="protein sequence ID" value="KAL3789510.1"/>
    <property type="molecule type" value="Genomic_DNA"/>
</dbReference>
<feature type="compositionally biased region" description="Low complexity" evidence="1">
    <location>
        <begin position="1291"/>
        <end position="1381"/>
    </location>
</feature>
<dbReference type="PANTHER" id="PTHR33683">
    <property type="entry name" value="1, PUTATIVE-RELATED"/>
    <property type="match status" value="1"/>
</dbReference>
<name>A0ABD3PTJ8_9STRA</name>
<feature type="region of interest" description="Disordered" evidence="1">
    <location>
        <begin position="1006"/>
        <end position="1067"/>
    </location>
</feature>
<dbReference type="PANTHER" id="PTHR33683:SF46">
    <property type="entry name" value="SUSHI DOMAIN-CONTAINING PROTEIN"/>
    <property type="match status" value="1"/>
</dbReference>
<protein>
    <recommendedName>
        <fullName evidence="4">Peptidase M11 gametolysin domain-containing protein</fullName>
    </recommendedName>
</protein>